<keyword evidence="2" id="KW-0732">Signal</keyword>
<keyword evidence="4" id="KW-1185">Reference proteome</keyword>
<feature type="transmembrane region" description="Helical" evidence="1">
    <location>
        <begin position="106"/>
        <end position="126"/>
    </location>
</feature>
<dbReference type="VEuPathDB" id="FungiDB:JI435_129020"/>
<evidence type="ECO:0000313" key="3">
    <source>
        <dbReference type="EMBL" id="QRD04168.1"/>
    </source>
</evidence>
<keyword evidence="1" id="KW-1133">Transmembrane helix</keyword>
<name>A0A7U2FFF5_PHANO</name>
<evidence type="ECO:0008006" key="5">
    <source>
        <dbReference type="Google" id="ProtNLM"/>
    </source>
</evidence>
<keyword evidence="1" id="KW-0812">Transmembrane</keyword>
<evidence type="ECO:0000313" key="4">
    <source>
        <dbReference type="Proteomes" id="UP000663193"/>
    </source>
</evidence>
<dbReference type="OMA" id="DARCASY"/>
<keyword evidence="1" id="KW-0472">Membrane</keyword>
<sequence>MVRLFFSLAIGALLATSVADVFTLSLGDINQYSASLATTPTLTGSRVIFTDAAGSAGGVDAVLSEELRGNIQKAISNDCKTVDSPCINKMRDLLINPHTELESRQVVAVIAGLVALASMILPMIILDGNRELGVPIAIHVPPTQMGPAASAAEAATFAVVTGTGAPFVTVTSKPHVTSAAGPDKPRATLLSTPQDGHPEGDFAIYLSDDLAKRLTEMIDRSQQCPAAVGKPGAKEAPVKGQAGQDVIENIGAIICAAQSLVLNALSGGPFSDLTSLTGKQPAWASSGLVDAVSAVTSFAITQTKAFGVGETGATTLAIYSVYLAYLKIHEGKALGLVNWIPGVNFKGTIPQSTLPNMAPATTISASSTTTVECSASCAMVGRMRDCNTVCPTPTGDPDSRPTAYAIKTIALEPWHVPPQIPIQIPIGICPPPPNNATDFPVELFSNVYSKFCAEVGDAKESVVRAVDAKGNSPALTSRLRRWLRRASPNDNDKYKGYVFTLSRILRAGSSATCSTTCAQAFDQLSHQDSCKRGDDKNSIAQTGFLDARCASYAFSIEVPKPPEVKAKIECRSSKGHFAAPKYDGAGKPSVETAIKEWCTSNDQTYLNSDRDERYGRFDIAQLGVPKRSSFWPHVNLASSDKKAVVVKGQCISAFTDGLKECDSESDKTHGFTAVVGTAKYSLELSGLVAEGNPPWQGSDKLSFPPSEYQSRYNGAIDNGDPWGVGCDPPNRDPGHKLYPDDIDKAINYFCVDGGALKNFQNGLAWTGMIDYPPKGQTQFYDNGKGKSSHLAIGAEPLNLKDGKRPYFDKRACDGYDWKLGADDCRYAFRKILGQCNDKDDRFNAGEYKYRCVNYKMWLVNV</sequence>
<dbReference type="EMBL" id="CP069038">
    <property type="protein sequence ID" value="QRD04168.1"/>
    <property type="molecule type" value="Genomic_DNA"/>
</dbReference>
<dbReference type="OrthoDB" id="3687237at2759"/>
<proteinExistence type="predicted"/>
<reference evidence="4" key="1">
    <citation type="journal article" date="2021" name="BMC Genomics">
        <title>Chromosome-level genome assembly and manually-curated proteome of model necrotroph Parastagonospora nodorum Sn15 reveals a genome-wide trove of candidate effector homologs, and redundancy of virulence-related functions within an accessory chromosome.</title>
        <authorList>
            <person name="Bertazzoni S."/>
            <person name="Jones D.A.B."/>
            <person name="Phan H.T."/>
            <person name="Tan K.-C."/>
            <person name="Hane J.K."/>
        </authorList>
    </citation>
    <scope>NUCLEOTIDE SEQUENCE [LARGE SCALE GENOMIC DNA]</scope>
    <source>
        <strain evidence="4">SN15 / ATCC MYA-4574 / FGSC 10173)</strain>
    </source>
</reference>
<feature type="chain" id="PRO_5031044807" description="Ecp2 effector protein domain-containing protein" evidence="2">
    <location>
        <begin position="20"/>
        <end position="861"/>
    </location>
</feature>
<organism evidence="3 4">
    <name type="scientific">Phaeosphaeria nodorum (strain SN15 / ATCC MYA-4574 / FGSC 10173)</name>
    <name type="common">Glume blotch fungus</name>
    <name type="synonym">Parastagonospora nodorum</name>
    <dbReference type="NCBI Taxonomy" id="321614"/>
    <lineage>
        <taxon>Eukaryota</taxon>
        <taxon>Fungi</taxon>
        <taxon>Dikarya</taxon>
        <taxon>Ascomycota</taxon>
        <taxon>Pezizomycotina</taxon>
        <taxon>Dothideomycetes</taxon>
        <taxon>Pleosporomycetidae</taxon>
        <taxon>Pleosporales</taxon>
        <taxon>Pleosporineae</taxon>
        <taxon>Phaeosphaeriaceae</taxon>
        <taxon>Parastagonospora</taxon>
    </lineage>
</organism>
<accession>A0A7U2FFF5</accession>
<dbReference type="Proteomes" id="UP000663193">
    <property type="component" value="Chromosome 16"/>
</dbReference>
<evidence type="ECO:0000256" key="2">
    <source>
        <dbReference type="SAM" id="SignalP"/>
    </source>
</evidence>
<feature type="signal peptide" evidence="2">
    <location>
        <begin position="1"/>
        <end position="19"/>
    </location>
</feature>
<dbReference type="AlphaFoldDB" id="A0A7U2FFF5"/>
<gene>
    <name evidence="3" type="ORF">JI435_129020</name>
</gene>
<protein>
    <recommendedName>
        <fullName evidence="5">Ecp2 effector protein domain-containing protein</fullName>
    </recommendedName>
</protein>
<evidence type="ECO:0000256" key="1">
    <source>
        <dbReference type="SAM" id="Phobius"/>
    </source>
</evidence>